<comment type="function">
    <text evidence="5">Catalyzes the cleavage of L-allo-threonine and L-threonine to glycine and acetaldehyde.</text>
</comment>
<dbReference type="PANTHER" id="PTHR48097:SF5">
    <property type="entry name" value="LOW SPECIFICITY L-THREONINE ALDOLASE"/>
    <property type="match status" value="1"/>
</dbReference>
<dbReference type="InterPro" id="IPR001597">
    <property type="entry name" value="ArAA_b-elim_lyase/Thr_aldolase"/>
</dbReference>
<dbReference type="PATRIC" id="fig|1458461.3.peg.809"/>
<comment type="similarity">
    <text evidence="2 5">Belongs to the threonine aldolase family.</text>
</comment>
<evidence type="ECO:0000313" key="8">
    <source>
        <dbReference type="Proteomes" id="UP000032160"/>
    </source>
</evidence>
<organism evidence="7 8">
    <name type="scientific">Candidatus Phaeomarinibacter ectocarpi</name>
    <dbReference type="NCBI Taxonomy" id="1458461"/>
    <lineage>
        <taxon>Bacteria</taxon>
        <taxon>Pseudomonadati</taxon>
        <taxon>Pseudomonadota</taxon>
        <taxon>Alphaproteobacteria</taxon>
        <taxon>Hyphomicrobiales</taxon>
        <taxon>Parvibaculaceae</taxon>
        <taxon>Candidatus Phaeomarinibacter</taxon>
    </lineage>
</organism>
<keyword evidence="4 5" id="KW-0663">Pyridoxal phosphate</keyword>
<dbReference type="Gene3D" id="3.90.1150.10">
    <property type="entry name" value="Aspartate Aminotransferase, domain 1"/>
    <property type="match status" value="1"/>
</dbReference>
<proteinExistence type="inferred from homology"/>
<dbReference type="RefSeq" id="WP_043949805.1">
    <property type="nucleotide sequence ID" value="NZ_HG966617.1"/>
</dbReference>
<comment type="catalytic activity">
    <reaction evidence="5">
        <text>L-allo-threonine = acetaldehyde + glycine</text>
        <dbReference type="Rhea" id="RHEA:26209"/>
        <dbReference type="ChEBI" id="CHEBI:15343"/>
        <dbReference type="ChEBI" id="CHEBI:57305"/>
        <dbReference type="ChEBI" id="CHEBI:58585"/>
        <dbReference type="EC" id="4.1.2.48"/>
    </reaction>
</comment>
<dbReference type="KEGG" id="pect:BN1012_Phect809"/>
<dbReference type="InterPro" id="IPR026273">
    <property type="entry name" value="Low_specificity_L-TA_bact"/>
</dbReference>
<comment type="subunit">
    <text evidence="3">Homotetramer.</text>
</comment>
<protein>
    <recommendedName>
        <fullName evidence="5">L-threonine aldolase</fullName>
        <ecNumber evidence="5">4.1.2.48</ecNumber>
    </recommendedName>
</protein>
<evidence type="ECO:0000256" key="3">
    <source>
        <dbReference type="ARBA" id="ARBA00011881"/>
    </source>
</evidence>
<evidence type="ECO:0000256" key="4">
    <source>
        <dbReference type="ARBA" id="ARBA00022898"/>
    </source>
</evidence>
<feature type="domain" description="Aromatic amino acid beta-eliminating lyase/threonine aldolase" evidence="6">
    <location>
        <begin position="3"/>
        <end position="292"/>
    </location>
</feature>
<dbReference type="STRING" id="1458461.BN1012_Phect809"/>
<dbReference type="InterPro" id="IPR015421">
    <property type="entry name" value="PyrdxlP-dep_Trfase_major"/>
</dbReference>
<sequence>MHFSSDNASGVAPEIMAALARANEGPAWAYGRDAITGRLDALYSDLFERDVRVFPLATGTAANALILASLTPPWGAVFCEQMSHINVDEGGAPEFYSNGAKLIPVSGRHGRIDVAGLEGAFAALPRGDVHHVLPKVLSLTQATESGTVYSLEDVGVLCDRAHKEGLHVHMDGARFANAVAHLNCTPADVTWKAGVDALSFGATKNGAMAAEAAIFFDPSLAEQFEARRMRGGHLFSKMRFLSAQLEAYVTDDLWLRLAAHANGQAQGLVGIVEETAGVDLVHPVESDEIFVRFEDKAAISRLRDSDVSFVPWDPAAGVIRLVASFQTTDEEVRQFRAALHSAVGDQA</sequence>
<evidence type="ECO:0000256" key="1">
    <source>
        <dbReference type="ARBA" id="ARBA00001933"/>
    </source>
</evidence>
<evidence type="ECO:0000259" key="6">
    <source>
        <dbReference type="Pfam" id="PF01212"/>
    </source>
</evidence>
<dbReference type="AlphaFoldDB" id="X5M7B9"/>
<dbReference type="GO" id="GO:0008732">
    <property type="term" value="F:L-allo-threonine aldolase activity"/>
    <property type="evidence" value="ECO:0007669"/>
    <property type="project" value="RHEA"/>
</dbReference>
<dbReference type="Proteomes" id="UP000032160">
    <property type="component" value="Chromosome I"/>
</dbReference>
<dbReference type="SUPFAM" id="SSF53383">
    <property type="entry name" value="PLP-dependent transferases"/>
    <property type="match status" value="1"/>
</dbReference>
<comment type="cofactor">
    <cofactor evidence="1 5">
        <name>pyridoxal 5'-phosphate</name>
        <dbReference type="ChEBI" id="CHEBI:597326"/>
    </cofactor>
</comment>
<dbReference type="InterPro" id="IPR015422">
    <property type="entry name" value="PyrdxlP-dep_Trfase_small"/>
</dbReference>
<dbReference type="GO" id="GO:0006567">
    <property type="term" value="P:L-threonine catabolic process"/>
    <property type="evidence" value="ECO:0007669"/>
    <property type="project" value="UniProtKB-UniRule"/>
</dbReference>
<reference evidence="7 8" key="1">
    <citation type="journal article" date="2014" name="Front. Genet.">
        <title>Genome and metabolic network of "Candidatus Phaeomarinobacter ectocarpi" Ec32, a new candidate genus of Alphaproteobacteria frequently associated with brown algae.</title>
        <authorList>
            <person name="Dittami S.M."/>
            <person name="Barbeyron T."/>
            <person name="Boyen C."/>
            <person name="Cambefort J."/>
            <person name="Collet G."/>
            <person name="Delage L."/>
            <person name="Gobet A."/>
            <person name="Groisillier A."/>
            <person name="Leblanc C."/>
            <person name="Michel G."/>
            <person name="Scornet D."/>
            <person name="Siegel A."/>
            <person name="Tapia J.E."/>
            <person name="Tonon T."/>
        </authorList>
    </citation>
    <scope>NUCLEOTIDE SEQUENCE [LARGE SCALE GENOMIC DNA]</scope>
    <source>
        <strain evidence="7 8">Ec32</strain>
    </source>
</reference>
<accession>X5M7B9</accession>
<evidence type="ECO:0000256" key="5">
    <source>
        <dbReference type="PIRNR" id="PIRNR038940"/>
    </source>
</evidence>
<dbReference type="Gene3D" id="3.40.640.10">
    <property type="entry name" value="Type I PLP-dependent aspartate aminotransferase-like (Major domain)"/>
    <property type="match status" value="1"/>
</dbReference>
<name>X5M7B9_9HYPH</name>
<dbReference type="HOGENOM" id="CLU_049619_0_0_5"/>
<keyword evidence="8" id="KW-1185">Reference proteome</keyword>
<dbReference type="PIRSF" id="PIRSF038940">
    <property type="entry name" value="Low_specificity_LTA"/>
    <property type="match status" value="1"/>
</dbReference>
<dbReference type="EC" id="4.1.2.48" evidence="5"/>
<comment type="catalytic activity">
    <reaction evidence="5">
        <text>L-threonine = acetaldehyde + glycine</text>
        <dbReference type="Rhea" id="RHEA:19625"/>
        <dbReference type="ChEBI" id="CHEBI:15343"/>
        <dbReference type="ChEBI" id="CHEBI:57305"/>
        <dbReference type="ChEBI" id="CHEBI:57926"/>
        <dbReference type="EC" id="4.1.2.48"/>
    </reaction>
</comment>
<dbReference type="PANTHER" id="PTHR48097">
    <property type="entry name" value="L-THREONINE ALDOLASE-RELATED"/>
    <property type="match status" value="1"/>
</dbReference>
<dbReference type="EMBL" id="HG966617">
    <property type="protein sequence ID" value="CDO59023.1"/>
    <property type="molecule type" value="Genomic_DNA"/>
</dbReference>
<evidence type="ECO:0000313" key="7">
    <source>
        <dbReference type="EMBL" id="CDO59023.1"/>
    </source>
</evidence>
<evidence type="ECO:0000256" key="2">
    <source>
        <dbReference type="ARBA" id="ARBA00006966"/>
    </source>
</evidence>
<gene>
    <name evidence="7" type="ORF">BN1012_Phect809</name>
</gene>
<dbReference type="Pfam" id="PF01212">
    <property type="entry name" value="Beta_elim_lyase"/>
    <property type="match status" value="1"/>
</dbReference>
<dbReference type="OrthoDB" id="9774495at2"/>
<keyword evidence="5 7" id="KW-0456">Lyase</keyword>
<dbReference type="InterPro" id="IPR015424">
    <property type="entry name" value="PyrdxlP-dep_Trfase"/>
</dbReference>